<dbReference type="InterPro" id="IPR036397">
    <property type="entry name" value="RNaseH_sf"/>
</dbReference>
<evidence type="ECO:0000256" key="12">
    <source>
        <dbReference type="ARBA" id="ARBA00022801"/>
    </source>
</evidence>
<gene>
    <name evidence="13" type="primary">rnhB</name>
    <name evidence="17" type="ORF">PFDSM3638_08955</name>
</gene>
<dbReference type="Gene3D" id="3.30.420.10">
    <property type="entry name" value="Ribonuclease H-like superfamily/Ribonuclease H"/>
    <property type="match status" value="1"/>
</dbReference>
<dbReference type="PANTHER" id="PTHR10954">
    <property type="entry name" value="RIBONUCLEASE H2 SUBUNIT A"/>
    <property type="match status" value="1"/>
</dbReference>
<evidence type="ECO:0000256" key="13">
    <source>
        <dbReference type="HAMAP-Rule" id="MF_00052"/>
    </source>
</evidence>
<dbReference type="OrthoDB" id="33866at2157"/>
<dbReference type="InterPro" id="IPR012337">
    <property type="entry name" value="RNaseH-like_sf"/>
</dbReference>
<keyword evidence="10 13" id="KW-0479">Metal-binding</keyword>
<comment type="cofactor">
    <cofactor evidence="2">
        <name>Mg(2+)</name>
        <dbReference type="ChEBI" id="CHEBI:18420"/>
    </cofactor>
</comment>
<feature type="domain" description="RNase H type-2" evidence="16">
    <location>
        <begin position="1"/>
        <end position="210"/>
    </location>
</feature>
<dbReference type="GeneID" id="13300502"/>
<dbReference type="EC" id="3.1.26.4" evidence="6 13"/>
<evidence type="ECO:0000256" key="1">
    <source>
        <dbReference type="ARBA" id="ARBA00000077"/>
    </source>
</evidence>
<keyword evidence="9 13" id="KW-0540">Nuclease</keyword>
<comment type="function">
    <text evidence="3 13 15">Endonuclease that specifically degrades the RNA of RNA-DNA hybrids.</text>
</comment>
<dbReference type="GO" id="GO:0030145">
    <property type="term" value="F:manganese ion binding"/>
    <property type="evidence" value="ECO:0007669"/>
    <property type="project" value="UniProtKB-UniRule"/>
</dbReference>
<evidence type="ECO:0000259" key="16">
    <source>
        <dbReference type="PROSITE" id="PS51975"/>
    </source>
</evidence>
<dbReference type="InterPro" id="IPR024567">
    <property type="entry name" value="RNase_HII/HIII_dom"/>
</dbReference>
<dbReference type="InterPro" id="IPR001352">
    <property type="entry name" value="RNase_HII/HIII"/>
</dbReference>
<comment type="subcellular location">
    <subcellularLocation>
        <location evidence="4 13">Cytoplasm</location>
    </subcellularLocation>
</comment>
<evidence type="ECO:0000313" key="18">
    <source>
        <dbReference type="Proteomes" id="UP000324354"/>
    </source>
</evidence>
<evidence type="ECO:0000256" key="14">
    <source>
        <dbReference type="PROSITE-ProRule" id="PRU01319"/>
    </source>
</evidence>
<dbReference type="GeneID" id="41713599"/>
<keyword evidence="13" id="KW-0464">Manganese</keyword>
<dbReference type="RefSeq" id="WP_011012922.1">
    <property type="nucleotide sequence ID" value="NC_003413.1"/>
</dbReference>
<sequence length="224" mass="25315">MKIGGIDEAGRGPAIGPLVVATVVVDEKNIEKLRNIGVKDSKQLTPHERKNLFSQITSIADDYKIVIVSPEEIDNRSGTMNELEVEKFALALNSLQIKPALIYADAADVDANRFASLIERRLNYKAKIIAEHKADAKYPVVSAASILAKVVRDEEIEKLKKQYGDFGSGYPSDPKTKKWLEEYYKKHNSFPPIVRRTWETVRKIEESIKAKKSQLTLDKFFKKP</sequence>
<feature type="binding site" evidence="13 14">
    <location>
        <position position="8"/>
    </location>
    <ligand>
        <name>a divalent metal cation</name>
        <dbReference type="ChEBI" id="CHEBI:60240"/>
    </ligand>
</feature>
<evidence type="ECO:0000256" key="6">
    <source>
        <dbReference type="ARBA" id="ARBA00012180"/>
    </source>
</evidence>
<dbReference type="SMR" id="A0A5C0XQP1"/>
<dbReference type="GO" id="GO:0004523">
    <property type="term" value="F:RNA-DNA hybrid ribonuclease activity"/>
    <property type="evidence" value="ECO:0007669"/>
    <property type="project" value="UniProtKB-UniRule"/>
</dbReference>
<evidence type="ECO:0000256" key="11">
    <source>
        <dbReference type="ARBA" id="ARBA00022759"/>
    </source>
</evidence>
<keyword evidence="8 13" id="KW-0963">Cytoplasm</keyword>
<dbReference type="PANTHER" id="PTHR10954:SF23">
    <property type="entry name" value="RIBONUCLEASE"/>
    <property type="match status" value="1"/>
</dbReference>
<dbReference type="GO" id="GO:0032299">
    <property type="term" value="C:ribonuclease H2 complex"/>
    <property type="evidence" value="ECO:0007669"/>
    <property type="project" value="TreeGrafter"/>
</dbReference>
<name>A0A5C0XQP1_PYRFU</name>
<organism evidence="17 18">
    <name type="scientific">Pyrococcus furiosus (strain ATCC 43587 / DSM 3638 / JCM 8422 / Vc1)</name>
    <dbReference type="NCBI Taxonomy" id="186497"/>
    <lineage>
        <taxon>Archaea</taxon>
        <taxon>Methanobacteriati</taxon>
        <taxon>Methanobacteriota</taxon>
        <taxon>Thermococci</taxon>
        <taxon>Thermococcales</taxon>
        <taxon>Thermococcaceae</taxon>
        <taxon>Pyrococcus</taxon>
    </lineage>
</organism>
<evidence type="ECO:0000256" key="8">
    <source>
        <dbReference type="ARBA" id="ARBA00022490"/>
    </source>
</evidence>
<accession>A0A5C0XQP1</accession>
<comment type="catalytic activity">
    <reaction evidence="1 13 14 15">
        <text>Endonucleolytic cleavage to 5'-phosphomonoester.</text>
        <dbReference type="EC" id="3.1.26.4"/>
    </reaction>
</comment>
<evidence type="ECO:0000313" key="17">
    <source>
        <dbReference type="EMBL" id="QEK79383.1"/>
    </source>
</evidence>
<reference evidence="17 18" key="1">
    <citation type="submission" date="2017-08" db="EMBL/GenBank/DDBJ databases">
        <title>Resequencing and Reannotation of the genome of Pyrococcus furiosus type strain DSM3638.</title>
        <authorList>
            <person name="Reichelt R.M."/>
            <person name="Bunk B."/>
        </authorList>
    </citation>
    <scope>NUCLEOTIDE SEQUENCE [LARGE SCALE GENOMIC DNA]</scope>
    <source>
        <strain evidence="17 18">DSM 3638</strain>
    </source>
</reference>
<proteinExistence type="inferred from homology"/>
<dbReference type="AlphaFoldDB" id="A0A5C0XQP1"/>
<comment type="cofactor">
    <cofactor evidence="13 14">
        <name>Mn(2+)</name>
        <dbReference type="ChEBI" id="CHEBI:29035"/>
    </cofactor>
    <cofactor evidence="13 14">
        <name>Mg(2+)</name>
        <dbReference type="ChEBI" id="CHEBI:18420"/>
    </cofactor>
    <text evidence="13 14">Manganese or magnesium. Binds 1 divalent metal ion per monomer in the absence of substrate. May bind a second metal ion after substrate binding.</text>
</comment>
<dbReference type="NCBIfam" id="TIGR00729">
    <property type="entry name" value="ribonuclease HII"/>
    <property type="match status" value="1"/>
</dbReference>
<evidence type="ECO:0000256" key="5">
    <source>
        <dbReference type="ARBA" id="ARBA00007383"/>
    </source>
</evidence>
<dbReference type="GO" id="GO:0006298">
    <property type="term" value="P:mismatch repair"/>
    <property type="evidence" value="ECO:0007669"/>
    <property type="project" value="TreeGrafter"/>
</dbReference>
<dbReference type="KEGG" id="pfu:PF1781"/>
<dbReference type="Pfam" id="PF01351">
    <property type="entry name" value="RNase_HII"/>
    <property type="match status" value="1"/>
</dbReference>
<evidence type="ECO:0000256" key="10">
    <source>
        <dbReference type="ARBA" id="ARBA00022723"/>
    </source>
</evidence>
<keyword evidence="12 13" id="KW-0378">Hydrolase</keyword>
<evidence type="ECO:0000256" key="2">
    <source>
        <dbReference type="ARBA" id="ARBA00001946"/>
    </source>
</evidence>
<feature type="binding site" evidence="13 14">
    <location>
        <position position="105"/>
    </location>
    <ligand>
        <name>a divalent metal cation</name>
        <dbReference type="ChEBI" id="CHEBI:60240"/>
    </ligand>
</feature>
<comment type="similarity">
    <text evidence="5 13 15">Belongs to the RNase HII family.</text>
</comment>
<dbReference type="GO" id="GO:0043137">
    <property type="term" value="P:DNA replication, removal of RNA primer"/>
    <property type="evidence" value="ECO:0007669"/>
    <property type="project" value="TreeGrafter"/>
</dbReference>
<dbReference type="GO" id="GO:0005737">
    <property type="term" value="C:cytoplasm"/>
    <property type="evidence" value="ECO:0007669"/>
    <property type="project" value="UniProtKB-SubCell"/>
</dbReference>
<evidence type="ECO:0000256" key="9">
    <source>
        <dbReference type="ARBA" id="ARBA00022722"/>
    </source>
</evidence>
<keyword evidence="11 13" id="KW-0255">Endonuclease</keyword>
<dbReference type="InterPro" id="IPR004649">
    <property type="entry name" value="RNase_H2_suA"/>
</dbReference>
<dbReference type="HAMAP" id="MF_00052_A">
    <property type="entry name" value="RNase_HII_A"/>
    <property type="match status" value="1"/>
</dbReference>
<evidence type="ECO:0000256" key="15">
    <source>
        <dbReference type="RuleBase" id="RU003515"/>
    </source>
</evidence>
<evidence type="ECO:0000256" key="4">
    <source>
        <dbReference type="ARBA" id="ARBA00004496"/>
    </source>
</evidence>
<dbReference type="SUPFAM" id="SSF53098">
    <property type="entry name" value="Ribonuclease H-like"/>
    <property type="match status" value="1"/>
</dbReference>
<dbReference type="Proteomes" id="UP000324354">
    <property type="component" value="Chromosome"/>
</dbReference>
<protein>
    <recommendedName>
        <fullName evidence="7 13">Ribonuclease HII</fullName>
        <shortName evidence="13">RNase HII</shortName>
        <ecNumber evidence="6 13">3.1.26.4</ecNumber>
    </recommendedName>
</protein>
<evidence type="ECO:0000256" key="3">
    <source>
        <dbReference type="ARBA" id="ARBA00004065"/>
    </source>
</evidence>
<evidence type="ECO:0000256" key="7">
    <source>
        <dbReference type="ARBA" id="ARBA00019179"/>
    </source>
</evidence>
<dbReference type="CDD" id="cd07180">
    <property type="entry name" value="RNase_HII_archaea_like"/>
    <property type="match status" value="1"/>
</dbReference>
<dbReference type="GO" id="GO:0003723">
    <property type="term" value="F:RNA binding"/>
    <property type="evidence" value="ECO:0007669"/>
    <property type="project" value="UniProtKB-UniRule"/>
</dbReference>
<feature type="binding site" evidence="13 14">
    <location>
        <position position="7"/>
    </location>
    <ligand>
        <name>a divalent metal cation</name>
        <dbReference type="ChEBI" id="CHEBI:60240"/>
    </ligand>
</feature>
<dbReference type="PROSITE" id="PS51975">
    <property type="entry name" value="RNASE_H_2"/>
    <property type="match status" value="1"/>
</dbReference>
<dbReference type="EMBL" id="CP023154">
    <property type="protein sequence ID" value="QEK79383.1"/>
    <property type="molecule type" value="Genomic_DNA"/>
</dbReference>
<dbReference type="InterPro" id="IPR020787">
    <property type="entry name" value="RNase_HII_arc"/>
</dbReference>